<gene>
    <name evidence="1" type="ORF">SAMN05660297_02760</name>
</gene>
<dbReference type="EMBL" id="FOHU01000014">
    <property type="protein sequence ID" value="SET55866.1"/>
    <property type="molecule type" value="Genomic_DNA"/>
</dbReference>
<accession>A0A1I0FCK0</accession>
<dbReference type="Proteomes" id="UP000199568">
    <property type="component" value="Unassembled WGS sequence"/>
</dbReference>
<evidence type="ECO:0000313" key="2">
    <source>
        <dbReference type="Proteomes" id="UP000199568"/>
    </source>
</evidence>
<dbReference type="InterPro" id="IPR046618">
    <property type="entry name" value="DUF6731"/>
</dbReference>
<sequence length="349" mass="40828">MTNLWVKGVIALSKTINFYNVAIFKDNQKTDLEFLRFIDEVAMFPWDHRVRRIGENIAAMFPLHFNDSHREKRIIPFGKFRRNYKPFLGSVGTSDLRAIQNNIDIVELVTMVYDQRYRTAVLDYNMQGLKSKNIEEYFTSFIHRIEGSEWEIKLIPIISRRGQEDIERTMQIRYLEIKLKLDRYNQNIIDQGVRINNPGHQLILDVLDRFGTANTSIDAKNLKLEFNVGQGREATMNLETIKQLINILNLDNDYIDSVKVKYRDTNTRKLDTIDLKDIGKQFKDKILENDDNNNPASEYIGNTVVGLYQGYEGTLSQSYREFIADMVTSDFPRLVSEPREANRIPPERE</sequence>
<dbReference type="STRING" id="426128.SAMN05660297_02760"/>
<protein>
    <submittedName>
        <fullName evidence="1">Uncharacterized protein</fullName>
    </submittedName>
</protein>
<keyword evidence="2" id="KW-1185">Reference proteome</keyword>
<reference evidence="1 2" key="1">
    <citation type="submission" date="2016-10" db="EMBL/GenBank/DDBJ databases">
        <authorList>
            <person name="de Groot N.N."/>
        </authorList>
    </citation>
    <scope>NUCLEOTIDE SEQUENCE [LARGE SCALE GENOMIC DNA]</scope>
    <source>
        <strain evidence="1 2">DSM 18979</strain>
    </source>
</reference>
<name>A0A1I0FCK0_9FIRM</name>
<proteinExistence type="predicted"/>
<dbReference type="AlphaFoldDB" id="A0A1I0FCK0"/>
<dbReference type="Pfam" id="PF20505">
    <property type="entry name" value="DUF6731"/>
    <property type="match status" value="1"/>
</dbReference>
<evidence type="ECO:0000313" key="1">
    <source>
        <dbReference type="EMBL" id="SET55866.1"/>
    </source>
</evidence>
<organism evidence="1 2">
    <name type="scientific">Natronincola peptidivorans</name>
    <dbReference type="NCBI Taxonomy" id="426128"/>
    <lineage>
        <taxon>Bacteria</taxon>
        <taxon>Bacillati</taxon>
        <taxon>Bacillota</taxon>
        <taxon>Clostridia</taxon>
        <taxon>Peptostreptococcales</taxon>
        <taxon>Natronincolaceae</taxon>
        <taxon>Natronincola</taxon>
    </lineage>
</organism>